<feature type="domain" description="C2H2-type" evidence="9">
    <location>
        <begin position="572"/>
        <end position="600"/>
    </location>
</feature>
<dbReference type="PANTHER" id="PTHR24376:SF235">
    <property type="entry name" value="C2H2-TYPE DOMAIN-CONTAINING PROTEIN"/>
    <property type="match status" value="1"/>
</dbReference>
<feature type="domain" description="C2H2-type" evidence="9">
    <location>
        <begin position="2426"/>
        <end position="2453"/>
    </location>
</feature>
<feature type="region of interest" description="Disordered" evidence="8">
    <location>
        <begin position="1521"/>
        <end position="1544"/>
    </location>
</feature>
<dbReference type="GO" id="GO:0001228">
    <property type="term" value="F:DNA-binding transcription activator activity, RNA polymerase II-specific"/>
    <property type="evidence" value="ECO:0007669"/>
    <property type="project" value="TreeGrafter"/>
</dbReference>
<dbReference type="SUPFAM" id="SSF57667">
    <property type="entry name" value="beta-beta-alpha zinc fingers"/>
    <property type="match status" value="9"/>
</dbReference>
<feature type="domain" description="C2H2-type" evidence="9">
    <location>
        <begin position="391"/>
        <end position="419"/>
    </location>
</feature>
<feature type="domain" description="C2H2-type" evidence="9">
    <location>
        <begin position="2029"/>
        <end position="2054"/>
    </location>
</feature>
<feature type="domain" description="C2H2-type" evidence="9">
    <location>
        <begin position="994"/>
        <end position="1021"/>
    </location>
</feature>
<dbReference type="PROSITE" id="PS00028">
    <property type="entry name" value="ZINC_FINGER_C2H2_1"/>
    <property type="match status" value="52"/>
</dbReference>
<dbReference type="Proteomes" id="UP000594454">
    <property type="component" value="Chromosome 2"/>
</dbReference>
<evidence type="ECO:0000256" key="5">
    <source>
        <dbReference type="ARBA" id="ARBA00022833"/>
    </source>
</evidence>
<evidence type="ECO:0000256" key="6">
    <source>
        <dbReference type="ARBA" id="ARBA00023242"/>
    </source>
</evidence>
<dbReference type="InterPro" id="IPR036236">
    <property type="entry name" value="Znf_C2H2_sf"/>
</dbReference>
<dbReference type="InterPro" id="IPR012934">
    <property type="entry name" value="Znf_AD"/>
</dbReference>
<dbReference type="EMBL" id="LR899010">
    <property type="protein sequence ID" value="CAD7080466.1"/>
    <property type="molecule type" value="Genomic_DNA"/>
</dbReference>
<dbReference type="SMART" id="SM00868">
    <property type="entry name" value="zf-AD"/>
    <property type="match status" value="6"/>
</dbReference>
<proteinExistence type="predicted"/>
<comment type="subcellular location">
    <subcellularLocation>
        <location evidence="1">Nucleus</location>
    </subcellularLocation>
</comment>
<keyword evidence="5" id="KW-0862">Zinc</keyword>
<evidence type="ECO:0000256" key="1">
    <source>
        <dbReference type="ARBA" id="ARBA00004123"/>
    </source>
</evidence>
<evidence type="ECO:0000313" key="11">
    <source>
        <dbReference type="Proteomes" id="UP000594454"/>
    </source>
</evidence>
<feature type="region of interest" description="Disordered" evidence="8">
    <location>
        <begin position="1192"/>
        <end position="1228"/>
    </location>
</feature>
<feature type="domain" description="C2H2-type" evidence="9">
    <location>
        <begin position="1175"/>
        <end position="1202"/>
    </location>
</feature>
<dbReference type="InterPro" id="IPR003604">
    <property type="entry name" value="Matrin/U1-like-C_Znf_C2H2"/>
</dbReference>
<evidence type="ECO:0000259" key="9">
    <source>
        <dbReference type="PROSITE" id="PS50157"/>
    </source>
</evidence>
<evidence type="ECO:0000313" key="10">
    <source>
        <dbReference type="EMBL" id="CAD7080466.1"/>
    </source>
</evidence>
<dbReference type="FunFam" id="3.30.160.60:FF:000100">
    <property type="entry name" value="Zinc finger 45-like"/>
    <property type="match status" value="1"/>
</dbReference>
<feature type="domain" description="C2H2-type" evidence="9">
    <location>
        <begin position="1754"/>
        <end position="1782"/>
    </location>
</feature>
<evidence type="ECO:0000256" key="2">
    <source>
        <dbReference type="ARBA" id="ARBA00022723"/>
    </source>
</evidence>
<accession>A0A7R8YP86</accession>
<evidence type="ECO:0000256" key="3">
    <source>
        <dbReference type="ARBA" id="ARBA00022737"/>
    </source>
</evidence>
<feature type="domain" description="C2H2-type" evidence="9">
    <location>
        <begin position="813"/>
        <end position="840"/>
    </location>
</feature>
<name>A0A7R8YP86_HERIL</name>
<feature type="domain" description="C2H2-type" evidence="9">
    <location>
        <begin position="2106"/>
        <end position="2133"/>
    </location>
</feature>
<feature type="domain" description="C2H2-type" evidence="9">
    <location>
        <begin position="210"/>
        <end position="238"/>
    </location>
</feature>
<dbReference type="PROSITE" id="PS50157">
    <property type="entry name" value="ZINC_FINGER_C2H2_2"/>
    <property type="match status" value="33"/>
</dbReference>
<feature type="compositionally biased region" description="Polar residues" evidence="8">
    <location>
        <begin position="1204"/>
        <end position="1228"/>
    </location>
</feature>
<feature type="domain" description="C2H2-type" evidence="9">
    <location>
        <begin position="458"/>
        <end position="485"/>
    </location>
</feature>
<feature type="domain" description="C2H2-type" evidence="9">
    <location>
        <begin position="2135"/>
        <end position="2163"/>
    </location>
</feature>
<feature type="domain" description="C2H2-type" evidence="9">
    <location>
        <begin position="248"/>
        <end position="275"/>
    </location>
</feature>
<feature type="compositionally biased region" description="Basic and acidic residues" evidence="8">
    <location>
        <begin position="1530"/>
        <end position="1544"/>
    </location>
</feature>
<dbReference type="GO" id="GO:0000978">
    <property type="term" value="F:RNA polymerase II cis-regulatory region sequence-specific DNA binding"/>
    <property type="evidence" value="ECO:0007669"/>
    <property type="project" value="TreeGrafter"/>
</dbReference>
<feature type="domain" description="C2H2-type" evidence="9">
    <location>
        <begin position="746"/>
        <end position="774"/>
    </location>
</feature>
<feature type="domain" description="C2H2-type" evidence="9">
    <location>
        <begin position="610"/>
        <end position="637"/>
    </location>
</feature>
<feature type="compositionally biased region" description="Basic and acidic residues" evidence="8">
    <location>
        <begin position="296"/>
        <end position="311"/>
    </location>
</feature>
<dbReference type="InParanoid" id="A0A7R8YP86"/>
<feature type="domain" description="C2H2-type" evidence="9">
    <location>
        <begin position="1108"/>
        <end position="1136"/>
    </location>
</feature>
<keyword evidence="4 7" id="KW-0863">Zinc-finger</keyword>
<feature type="region of interest" description="Disordered" evidence="8">
    <location>
        <begin position="116"/>
        <end position="139"/>
    </location>
</feature>
<feature type="domain" description="C2H2-type" evidence="9">
    <location>
        <begin position="1146"/>
        <end position="1173"/>
    </location>
</feature>
<feature type="domain" description="C2H2-type" evidence="9">
    <location>
        <begin position="2455"/>
        <end position="2483"/>
    </location>
</feature>
<organism evidence="10 11">
    <name type="scientific">Hermetia illucens</name>
    <name type="common">Black soldier fly</name>
    <dbReference type="NCBI Taxonomy" id="343691"/>
    <lineage>
        <taxon>Eukaryota</taxon>
        <taxon>Metazoa</taxon>
        <taxon>Ecdysozoa</taxon>
        <taxon>Arthropoda</taxon>
        <taxon>Hexapoda</taxon>
        <taxon>Insecta</taxon>
        <taxon>Pterygota</taxon>
        <taxon>Neoptera</taxon>
        <taxon>Endopterygota</taxon>
        <taxon>Diptera</taxon>
        <taxon>Brachycera</taxon>
        <taxon>Stratiomyomorpha</taxon>
        <taxon>Stratiomyidae</taxon>
        <taxon>Hermetiinae</taxon>
        <taxon>Hermetia</taxon>
    </lineage>
</organism>
<evidence type="ECO:0000256" key="4">
    <source>
        <dbReference type="ARBA" id="ARBA00022771"/>
    </source>
</evidence>
<feature type="domain" description="C2H2-type" evidence="9">
    <location>
        <begin position="1821"/>
        <end position="1849"/>
    </location>
</feature>
<dbReference type="GO" id="GO:0005634">
    <property type="term" value="C:nucleus"/>
    <property type="evidence" value="ECO:0007669"/>
    <property type="project" value="UniProtKB-SubCell"/>
</dbReference>
<dbReference type="GO" id="GO:0008270">
    <property type="term" value="F:zinc ion binding"/>
    <property type="evidence" value="ECO:0007669"/>
    <property type="project" value="UniProtKB-KW"/>
</dbReference>
<feature type="compositionally biased region" description="Polar residues" evidence="8">
    <location>
        <begin position="116"/>
        <end position="126"/>
    </location>
</feature>
<feature type="domain" description="C2H2-type" evidence="9">
    <location>
        <begin position="277"/>
        <end position="304"/>
    </location>
</feature>
<feature type="compositionally biased region" description="Basic and acidic residues" evidence="8">
    <location>
        <begin position="1615"/>
        <end position="1637"/>
    </location>
</feature>
<feature type="region of interest" description="Disordered" evidence="8">
    <location>
        <begin position="296"/>
        <end position="315"/>
    </location>
</feature>
<feature type="domain" description="C2H2-type" evidence="9">
    <location>
        <begin position="1950"/>
        <end position="1977"/>
    </location>
</feature>
<feature type="domain" description="C2H2-type" evidence="9">
    <location>
        <begin position="429"/>
        <end position="456"/>
    </location>
</feature>
<feature type="domain" description="C2H2-type" evidence="9">
    <location>
        <begin position="2620"/>
        <end position="2643"/>
    </location>
</feature>
<keyword evidence="3" id="KW-0677">Repeat</keyword>
<feature type="compositionally biased region" description="Basic and acidic residues" evidence="8">
    <location>
        <begin position="1192"/>
        <end position="1201"/>
    </location>
</feature>
<gene>
    <name evidence="10" type="ORF">HERILL_LOCUS3619</name>
</gene>
<keyword evidence="11" id="KW-1185">Reference proteome</keyword>
<feature type="domain" description="C2H2-type" evidence="9">
    <location>
        <begin position="965"/>
        <end position="992"/>
    </location>
</feature>
<dbReference type="InterPro" id="IPR013087">
    <property type="entry name" value="Znf_C2H2_type"/>
</dbReference>
<feature type="domain" description="C2H2-type" evidence="9">
    <location>
        <begin position="2271"/>
        <end position="2298"/>
    </location>
</feature>
<dbReference type="OrthoDB" id="7728048at2759"/>
<feature type="domain" description="C2H2-type" evidence="9">
    <location>
        <begin position="2591"/>
        <end position="2618"/>
    </location>
</feature>
<evidence type="ECO:0000256" key="7">
    <source>
        <dbReference type="PROSITE-ProRule" id="PRU00042"/>
    </source>
</evidence>
<feature type="domain" description="C2H2-type" evidence="9">
    <location>
        <begin position="2233"/>
        <end position="2260"/>
    </location>
</feature>
<dbReference type="PANTHER" id="PTHR24376">
    <property type="entry name" value="ZINC FINGER PROTEIN"/>
    <property type="match status" value="1"/>
</dbReference>
<sequence length="2643" mass="310015">MKCGRVLISVVGGCTVVCDVCEGRFDGVESFTNHLKTSHSDYGLQSDGWGKITVKEETTCQDEIEDQVCNPASDYMAQDDDTMETDCNNQDDSNCLSDDCPLPSSERRQLQPSTNVINSGHQLNSKHTFKDHKQIHGSKLEKRKITEELEVRPAHVKMVFSENPIFDNENNFCITCNHKFSTKAVFKTHKHKHKVKILEKQGVPRPEAKFSCELCSQRYKSNFTLRQHYVIGHGDTIPPSLKNDPTYLRCRFCHKQFEKPTERYEHEKSHATEERPFKCSICPKVFTTNLNREYHESIHKDQPSRSPESFKIHKKIHRPKVEKSESFKGLKAGHTPVRVVFTENPEFDNAENFCITCNHKFSSKGVFKAHKYTHRVKILEKQGAVRPEGRLSCELCSQRYKLNFTLRQHYVISHGDTIPPSLKDDPTYLKCRFCHEQFEKPTERHEHEKSHARDERPYKCSLCPKLFTTSTNREYHESIHSEDPSQALKNLKLREKIRRSKIEKLAAIKGLKHGPTPVKMVFSENPKFDNTKNFCITCNHKFSTKAVFKTHKYKHRVKILEKQGVPRPEGKFSCELCSQRYKSNFTLRQHYVIGHGDTIPKSLQDDPTYLKCRFCHEQFEKPTGRHEHEKSHARDERPYKCSLCPKLFTTSTNREYHESLHKEHPSHGSKKFKIDRKIERSKVESEAGKPRVKLVFSENPKFDNAKNFCITCNHRFSSKGVFKAHKYTHRMRILEKQGAVRPEGRLSCELCSQRYKLNFTLRQHYVISHGDTIPPSLKDDPTYLQCRFCHKQFERPTERHEHEKSHARDERPYKCSLCPKLFTTSTNREHHESLHIDHPSHSSKSFKIHRKILRLKAGKSKAVKGLKAGSTPVKMVFSENPKFDNAKNFCITCNHKFSTEAVFKTHKYKHRVKILEKQGFPKPEGQLSCELCCQRYKSNYTLRQHYVIGHGDTIPPSLKNDPTYLKCRFCHKQFEKPTERYEHEKSHVTEERPFKCPRCPKLFRTNFNREYHELIHRDQPCRSPESFKVHNEIHRPEVEKSETVKESEAGQTRVKVVFSENPKFDNARNFCITCNHKFSSIGVFRAHKHTHRVRILEKQGAVRPEGKLSCELCSQRYKLNFTLRQHYVISHGDTIPPSLKDDPTYLKCRFCHKQFEKPTMRHKHEKSHAREERPYKCSLCPKLFTTSTNREYHESIHKDLPSHSPESCGTDSSQTVQGTESQPQLQSNELETACQTSIPIVAVDENVCDQRGPEKSDELKIKGSSKIFEFAPEIDEESYFCTTCNLQMASKETFKFHKTSHEHQIQERNHLNKWKEKKTRIVTSNNPNFDDDKQFCITCNRGFSTIASFNTHKATHKKLIRQRQGIHPKYPTSCEFCTKQFRSIPILRLHVVKYHGDEIPTIFKDDPTYLKCQFFDTIDSIASGFDGYRFSGNSSSTKSIITVPQNITENAHLDEDSNKNLPNEFTVKNEVYIGDYVIQDPVCNTPSYEAIGNGDYIAQDEDEDQMEADCDNTVDSNCLSDDSPMVSSEHSLDPKQTSEVHSSEVAKSKAVKELEAGQAKCRFCHNQFENPTKCYLHEKTHIKEGLNSSKAEDKESQSLVQVHELGAGSETNSARLEDANKNEKTTFGESGTEKGDNAELLGKPSTELGLEPEFDEERNFCIICNRQMTSKAAFTFHKMRHISESRRLKLRNGWKIIKQPGRIVVSENPKFDNDKRFCITCSRGFASEISFRAHKQAHRRLIRKRQGDLPKSAVPCEFCTRKYTSKAFLRLHVVPYHGDKIPKIFQDDPTYLNCRFCHSQFEKPTERYLHEKKHGKEQKPFRCSLCPSTFSTDWKRKKHELHLHKLKRKTLEMELERVKMVFSENPDFDHAKNFCITCNHKFTSKGKFKYHKQQHKMQILKKQGLTKFEPTLSCELCSERYRSSFALRQHVVMRHGDMIPNSLKDDPSYLRCRFCRKQFEKPTERYEHEKKHGKEQKPFPCSLCPNTFSTDWKRNKHELRLHKLKAKTLELERVKMVFSENPEFDNAKHFCITCNHKFSSKGKLKYHKHQHNMEILKKRGLTMFEPTLPCELCSERYRSSFALRRHVVMRHGDMIPNSFKDDPSYLRCRFCQKQFEKPTERYEHEKNHATEPKSYRCSLCPKSFSTTFKRKNHERQWHTLSNDDKKTELQTKTLERERVKMVFSENPEFDNAKNFCITCNHKFSSKSKFKYHEHQHNQQILEKRGLTMAEPTLSCELCFGQFRTSFALRQHVVVHHGDMIPNSLKDDPSYLRCRFCHKQFERPTERYEHEKKHGKEQKPFRCSLCPNTFSTGWKRKKHELRLHKLKANTLELERVQMVFSENPVFDHAKHFCITCNHKFSSKGKFKYHKRQHNMQIKKRGLTMFDPKLSCELCSERFRTSFALRQHVVMRHGDMIPNSLKDDPSYLKCRFCHKQFVKPTERYEHEKKHGKEPKSYRCSLCPKSFNANASRKYHERQSHKLSNDVKKTELKAKTLELEQVKMVFSENPEFDNAKNFCITCNHKFPSKSKFKYHEHQHNQQILEKRGLTMAEPTLSCELCFGQFRTSFALRQHVVVHHGDMIPNSLKDDPSYLRCRFCHKQFERPTERYQHEKIHATEEKPYKCRLCPKSFKRPSHFKNHESTHR</sequence>
<keyword evidence="6" id="KW-0539">Nucleus</keyword>
<feature type="region of interest" description="Disordered" evidence="8">
    <location>
        <begin position="1605"/>
        <end position="1648"/>
    </location>
</feature>
<feature type="domain" description="C2H2-type" evidence="9">
    <location>
        <begin position="639"/>
        <end position="666"/>
    </location>
</feature>
<dbReference type="Gene3D" id="3.30.160.60">
    <property type="entry name" value="Classic Zinc Finger"/>
    <property type="match status" value="19"/>
</dbReference>
<dbReference type="SMART" id="SM00451">
    <property type="entry name" value="ZnF_U1"/>
    <property type="match status" value="6"/>
</dbReference>
<feature type="domain" description="C2H2-type" evidence="9">
    <location>
        <begin position="2350"/>
        <end position="2377"/>
    </location>
</feature>
<keyword evidence="2" id="KW-0479">Metal-binding</keyword>
<evidence type="ECO:0000256" key="8">
    <source>
        <dbReference type="SAM" id="MobiDB-lite"/>
    </source>
</evidence>
<feature type="domain" description="C2H2-type" evidence="9">
    <location>
        <begin position="1372"/>
        <end position="1400"/>
    </location>
</feature>
<feature type="domain" description="C2H2-type" evidence="9">
    <location>
        <begin position="2553"/>
        <end position="2580"/>
    </location>
</feature>
<protein>
    <recommendedName>
        <fullName evidence="9">C2H2-type domain-containing protein</fullName>
    </recommendedName>
</protein>
<reference evidence="10 11" key="1">
    <citation type="submission" date="2020-11" db="EMBL/GenBank/DDBJ databases">
        <authorList>
            <person name="Wallbank WR R."/>
            <person name="Pardo Diaz C."/>
            <person name="Kozak K."/>
            <person name="Martin S."/>
            <person name="Jiggins C."/>
            <person name="Moest M."/>
            <person name="Warren A I."/>
            <person name="Generalovic N T."/>
            <person name="Byers J.R.P. K."/>
            <person name="Montejo-Kovacevich G."/>
            <person name="Yen C E."/>
        </authorList>
    </citation>
    <scope>NUCLEOTIDE SEQUENCE [LARGE SCALE GENOMIC DNA]</scope>
</reference>
<feature type="domain" description="C2H2-type" evidence="9">
    <location>
        <begin position="2388"/>
        <end position="2416"/>
    </location>
</feature>
<dbReference type="SMART" id="SM00355">
    <property type="entry name" value="ZnF_C2H2"/>
    <property type="match status" value="54"/>
</dbReference>
<feature type="domain" description="C2H2-type" evidence="9">
    <location>
        <begin position="784"/>
        <end position="811"/>
    </location>
</feature>